<dbReference type="AlphaFoldDB" id="A0A9E7DIG9"/>
<dbReference type="EMBL" id="CP096649">
    <property type="protein sequence ID" value="UQK58573.1"/>
    <property type="molecule type" value="Genomic_DNA"/>
</dbReference>
<organism evidence="2 3">
    <name type="scientific">Fenollaria massiliensis</name>
    <dbReference type="NCBI Taxonomy" id="938288"/>
    <lineage>
        <taxon>Bacteria</taxon>
        <taxon>Bacillati</taxon>
        <taxon>Bacillota</taxon>
        <taxon>Clostridia</taxon>
        <taxon>Eubacteriales</taxon>
        <taxon>Fenollaria</taxon>
    </lineage>
</organism>
<dbReference type="InterPro" id="IPR004843">
    <property type="entry name" value="Calcineurin-like_PHP"/>
</dbReference>
<evidence type="ECO:0000259" key="1">
    <source>
        <dbReference type="Pfam" id="PF00149"/>
    </source>
</evidence>
<dbReference type="Pfam" id="PF00149">
    <property type="entry name" value="Metallophos"/>
    <property type="match status" value="1"/>
</dbReference>
<dbReference type="InterPro" id="IPR029052">
    <property type="entry name" value="Metallo-depent_PP-like"/>
</dbReference>
<dbReference type="GO" id="GO:0016787">
    <property type="term" value="F:hydrolase activity"/>
    <property type="evidence" value="ECO:0007669"/>
    <property type="project" value="InterPro"/>
</dbReference>
<dbReference type="PANTHER" id="PTHR30337">
    <property type="entry name" value="COMPONENT OF ATP-DEPENDENT DSDNA EXONUCLEASE"/>
    <property type="match status" value="1"/>
</dbReference>
<gene>
    <name evidence="2" type="ORF">M1R53_04865</name>
</gene>
<dbReference type="PANTHER" id="PTHR30337:SF0">
    <property type="entry name" value="NUCLEASE SBCCD SUBUNIT D"/>
    <property type="match status" value="1"/>
</dbReference>
<dbReference type="InterPro" id="IPR050535">
    <property type="entry name" value="DNA_Repair-Maintenance_Comp"/>
</dbReference>
<reference evidence="2" key="1">
    <citation type="submission" date="2022-04" db="EMBL/GenBank/DDBJ databases">
        <title>Complete genome sequences of Ezakiella coagulans and Fenollaria massiliensis.</title>
        <authorList>
            <person name="France M.T."/>
            <person name="Clifford J."/>
            <person name="Narina S."/>
            <person name="Rutt L."/>
            <person name="Ravel J."/>
        </authorList>
    </citation>
    <scope>NUCLEOTIDE SEQUENCE</scope>
    <source>
        <strain evidence="2">C0061C2</strain>
    </source>
</reference>
<evidence type="ECO:0000313" key="3">
    <source>
        <dbReference type="Proteomes" id="UP000831151"/>
    </source>
</evidence>
<keyword evidence="3" id="KW-1185">Reference proteome</keyword>
<dbReference type="Gene3D" id="3.60.21.10">
    <property type="match status" value="1"/>
</dbReference>
<protein>
    <submittedName>
        <fullName evidence="2">Metallophosphoesterase</fullName>
    </submittedName>
</protein>
<feature type="domain" description="Calcineurin-like phosphoesterase" evidence="1">
    <location>
        <begin position="1"/>
        <end position="202"/>
    </location>
</feature>
<accession>A0A9E7DIG9</accession>
<dbReference type="KEGG" id="fms:M1R53_04865"/>
<proteinExistence type="predicted"/>
<dbReference type="Proteomes" id="UP000831151">
    <property type="component" value="Chromosome"/>
</dbReference>
<sequence length="333" mass="38507">MKFVFITDTHIKEKNPINRLDNYFETVINKIDEAAHFAVENKANFIVHGGDLFDTPTVSTICLVKFNRILFYLKENNIKFYVVSGNHDIYGRNPDTLPRTHLGLLESFGAIEMLDRENTIEEKFSNGNSVKIIGTPYIYKMDAEDKEAYLLSEYDKKDGEFLINVVHGMLLEKPFIKEIEHTVVTDIINTKADLTLSGHYHTGFGIISLNDRIFLNPGSLTRCSNTTEEYKRMPQYALIEINDDLKPDIKLIDVKCAKPGYEVLDREYIEKHKNDKLEVLNFENTIKEAADFDKYDYYSVLEEIIKSDNVEKEVIDEAKKRLEKAEEDIHGQD</sequence>
<evidence type="ECO:0000313" key="2">
    <source>
        <dbReference type="EMBL" id="UQK58573.1"/>
    </source>
</evidence>
<dbReference type="RefSeq" id="WP_070598898.1">
    <property type="nucleotide sequence ID" value="NZ_CP096649.1"/>
</dbReference>
<name>A0A9E7DIG9_9FIRM</name>
<dbReference type="SUPFAM" id="SSF56300">
    <property type="entry name" value="Metallo-dependent phosphatases"/>
    <property type="match status" value="1"/>
</dbReference>